<keyword evidence="2" id="KW-0472">Membrane</keyword>
<evidence type="ECO:0000313" key="4">
    <source>
        <dbReference type="Proteomes" id="UP000000323"/>
    </source>
</evidence>
<dbReference type="PANTHER" id="PTHR43649:SF12">
    <property type="entry name" value="DIACETYLCHITOBIOSE BINDING PROTEIN DASA"/>
    <property type="match status" value="1"/>
</dbReference>
<evidence type="ECO:0000256" key="1">
    <source>
        <dbReference type="SAM" id="MobiDB-lite"/>
    </source>
</evidence>
<dbReference type="STRING" id="525904.Tter_2209"/>
<keyword evidence="4" id="KW-1185">Reference proteome</keyword>
<dbReference type="PANTHER" id="PTHR43649">
    <property type="entry name" value="ARABINOSE-BINDING PROTEIN-RELATED"/>
    <property type="match status" value="1"/>
</dbReference>
<organism evidence="3 4">
    <name type="scientific">Thermobaculum terrenum (strain ATCC BAA-798 / CCMEE 7001 / YNP1)</name>
    <dbReference type="NCBI Taxonomy" id="525904"/>
    <lineage>
        <taxon>Bacteria</taxon>
        <taxon>Bacillati</taxon>
        <taxon>Chloroflexota</taxon>
        <taxon>Chloroflexia</taxon>
        <taxon>Candidatus Thermobaculales</taxon>
        <taxon>Candidatus Thermobaculaceae</taxon>
        <taxon>Thermobaculum</taxon>
    </lineage>
</organism>
<gene>
    <name evidence="3" type="ordered locus">Tter_2209</name>
</gene>
<dbReference type="InterPro" id="IPR050490">
    <property type="entry name" value="Bact_solute-bd_prot1"/>
</dbReference>
<feature type="transmembrane region" description="Helical" evidence="2">
    <location>
        <begin position="21"/>
        <end position="41"/>
    </location>
</feature>
<dbReference type="Pfam" id="PF01547">
    <property type="entry name" value="SBP_bac_1"/>
    <property type="match status" value="1"/>
</dbReference>
<dbReference type="eggNOG" id="COG1653">
    <property type="taxonomic scope" value="Bacteria"/>
</dbReference>
<dbReference type="SUPFAM" id="SSF53850">
    <property type="entry name" value="Periplasmic binding protein-like II"/>
    <property type="match status" value="1"/>
</dbReference>
<dbReference type="Proteomes" id="UP000000323">
    <property type="component" value="Chromosome 2"/>
</dbReference>
<dbReference type="KEGG" id="ttr:Tter_2209"/>
<sequence length="487" mass="53622">MDDLRELIEQLSSGRISRREFIRKAFMLGLSASAIGSILAACGGGAGSTPTAGTSGGAASSPSPSPSGSPKSSASAPPPTPTPYKPQSFGSKSAKVKIRYWTILSSVDGIVMNDLVRKFTEENPDIAVESLQGLTDFIQKMQAAAISGTAPDVALVRHTYIGPFALKNVLSELQTTELEEAGIKAEDYYPEVWKFTQFEGKQYTVPLDMHCHAMLYNKKILQDNNVSVPTTLDEWTAVVEKVSKDGIIGYQTFALGAGAQEYLTWYWYGIHKQFGGEMLSEDGTKAAFNTPEGIEAVKWMKDIQQKGNPKNAAITDLARTGKVATWPDGPWISTLYFNPEKSPAAKDIDVVPLPQHDPKHKAVWGQSHQLALPRQQSQDQARREASLRFIEWITRHSVDWAKAGQIPARNSARQEALQSNDRYLMKLRAWAKQLPYLKFMPIHPAILEIMPRIAANVEGAILGRWSVEQGLKQAENEVNQILARSGQ</sequence>
<accession>D1CH88</accession>
<proteinExistence type="predicted"/>
<protein>
    <submittedName>
        <fullName evidence="3">Extracellular solute-binding protein family 1</fullName>
    </submittedName>
</protein>
<dbReference type="EMBL" id="CP001826">
    <property type="protein sequence ID" value="ACZ43109.1"/>
    <property type="molecule type" value="Genomic_DNA"/>
</dbReference>
<dbReference type="HOGENOM" id="CLU_031285_10_0_0"/>
<name>D1CH88_THET1</name>
<keyword evidence="2" id="KW-0812">Transmembrane</keyword>
<evidence type="ECO:0000256" key="2">
    <source>
        <dbReference type="SAM" id="Phobius"/>
    </source>
</evidence>
<feature type="region of interest" description="Disordered" evidence="1">
    <location>
        <begin position="46"/>
        <end position="90"/>
    </location>
</feature>
<dbReference type="Gene3D" id="3.40.190.10">
    <property type="entry name" value="Periplasmic binding protein-like II"/>
    <property type="match status" value="1"/>
</dbReference>
<feature type="compositionally biased region" description="Low complexity" evidence="1">
    <location>
        <begin position="48"/>
        <end position="75"/>
    </location>
</feature>
<dbReference type="AlphaFoldDB" id="D1CH88"/>
<evidence type="ECO:0000313" key="3">
    <source>
        <dbReference type="EMBL" id="ACZ43109.1"/>
    </source>
</evidence>
<reference evidence="4" key="1">
    <citation type="journal article" date="2010" name="Stand. Genomic Sci.">
        <title>Complete genome sequence of 'Thermobaculum terrenum' type strain (YNP1).</title>
        <authorList>
            <person name="Kiss H."/>
            <person name="Cleland D."/>
            <person name="Lapidus A."/>
            <person name="Lucas S."/>
            <person name="Glavina Del Rio T."/>
            <person name="Nolan M."/>
            <person name="Tice H."/>
            <person name="Han C."/>
            <person name="Goodwin L."/>
            <person name="Pitluck S."/>
            <person name="Liolios K."/>
            <person name="Ivanova N."/>
            <person name="Mavromatis K."/>
            <person name="Ovchinnikova G."/>
            <person name="Pati A."/>
            <person name="Chen A."/>
            <person name="Palaniappan K."/>
            <person name="Land M."/>
            <person name="Hauser L."/>
            <person name="Chang Y."/>
            <person name="Jeffries C."/>
            <person name="Lu M."/>
            <person name="Brettin T."/>
            <person name="Detter J."/>
            <person name="Goker M."/>
            <person name="Tindall B."/>
            <person name="Beck B."/>
            <person name="McDermott T."/>
            <person name="Woyke T."/>
            <person name="Bristow J."/>
            <person name="Eisen J."/>
            <person name="Markowitz V."/>
            <person name="Hugenholtz P."/>
            <person name="Kyrpides N."/>
            <person name="Klenk H."/>
            <person name="Cheng J."/>
        </authorList>
    </citation>
    <scope>NUCLEOTIDE SEQUENCE [LARGE SCALE GENOMIC DNA]</scope>
    <source>
        <strain evidence="4">ATCC BAA-798 / YNP1</strain>
    </source>
</reference>
<dbReference type="InterPro" id="IPR006059">
    <property type="entry name" value="SBP"/>
</dbReference>
<dbReference type="OrthoDB" id="9805950at2"/>
<keyword evidence="2" id="KW-1133">Transmembrane helix</keyword>